<organism evidence="1">
    <name type="scientific">Anguilla anguilla</name>
    <name type="common">European freshwater eel</name>
    <name type="synonym">Muraena anguilla</name>
    <dbReference type="NCBI Taxonomy" id="7936"/>
    <lineage>
        <taxon>Eukaryota</taxon>
        <taxon>Metazoa</taxon>
        <taxon>Chordata</taxon>
        <taxon>Craniata</taxon>
        <taxon>Vertebrata</taxon>
        <taxon>Euteleostomi</taxon>
        <taxon>Actinopterygii</taxon>
        <taxon>Neopterygii</taxon>
        <taxon>Teleostei</taxon>
        <taxon>Anguilliformes</taxon>
        <taxon>Anguillidae</taxon>
        <taxon>Anguilla</taxon>
    </lineage>
</organism>
<accession>A0A0E9UMR4</accession>
<protein>
    <submittedName>
        <fullName evidence="1">Uncharacterized protein</fullName>
    </submittedName>
</protein>
<dbReference type="AlphaFoldDB" id="A0A0E9UMR4"/>
<reference evidence="1" key="2">
    <citation type="journal article" date="2015" name="Fish Shellfish Immunol.">
        <title>Early steps in the European eel (Anguilla anguilla)-Vibrio vulnificus interaction in the gills: Role of the RtxA13 toxin.</title>
        <authorList>
            <person name="Callol A."/>
            <person name="Pajuelo D."/>
            <person name="Ebbesson L."/>
            <person name="Teles M."/>
            <person name="MacKenzie S."/>
            <person name="Amaro C."/>
        </authorList>
    </citation>
    <scope>NUCLEOTIDE SEQUENCE</scope>
</reference>
<name>A0A0E9UMR4_ANGAN</name>
<sequence length="34" mass="3991">MVKMHIFKHVKQQTVTGQENGINEMFQAILCWSL</sequence>
<dbReference type="EMBL" id="GBXM01041531">
    <property type="protein sequence ID" value="JAH67046.1"/>
    <property type="molecule type" value="Transcribed_RNA"/>
</dbReference>
<reference evidence="1" key="1">
    <citation type="submission" date="2014-11" db="EMBL/GenBank/DDBJ databases">
        <authorList>
            <person name="Amaro Gonzalez C."/>
        </authorList>
    </citation>
    <scope>NUCLEOTIDE SEQUENCE</scope>
</reference>
<proteinExistence type="predicted"/>
<evidence type="ECO:0000313" key="1">
    <source>
        <dbReference type="EMBL" id="JAH67046.1"/>
    </source>
</evidence>